<proteinExistence type="predicted"/>
<evidence type="ECO:0000313" key="2">
    <source>
        <dbReference type="Proteomes" id="UP001163223"/>
    </source>
</evidence>
<accession>A0ACD4NN93</accession>
<keyword evidence="2" id="KW-1185">Reference proteome</keyword>
<dbReference type="EMBL" id="CP113520">
    <property type="protein sequence ID" value="WAJ28390.1"/>
    <property type="molecule type" value="Genomic_DNA"/>
</dbReference>
<dbReference type="Proteomes" id="UP001163223">
    <property type="component" value="Chromosome"/>
</dbReference>
<organism evidence="1 2">
    <name type="scientific">Antarcticirhabdus aurantiaca</name>
    <dbReference type="NCBI Taxonomy" id="2606717"/>
    <lineage>
        <taxon>Bacteria</taxon>
        <taxon>Pseudomonadati</taxon>
        <taxon>Pseudomonadota</taxon>
        <taxon>Alphaproteobacteria</taxon>
        <taxon>Hyphomicrobiales</taxon>
        <taxon>Aurantimonadaceae</taxon>
        <taxon>Antarcticirhabdus</taxon>
    </lineage>
</organism>
<name>A0ACD4NN93_9HYPH</name>
<gene>
    <name evidence="1" type="ORF">OXU80_26870</name>
</gene>
<reference evidence="1" key="1">
    <citation type="submission" date="2022-11" db="EMBL/GenBank/DDBJ databases">
        <title>beta-Carotene-producing bacterium, Jeongeuplla avenae sp. nov., alleviates the salt stress of Arabidopsis seedlings.</title>
        <authorList>
            <person name="Jiang L."/>
            <person name="Lee J."/>
        </authorList>
    </citation>
    <scope>NUCLEOTIDE SEQUENCE</scope>
    <source>
        <strain evidence="1">DY_R2A_6</strain>
    </source>
</reference>
<keyword evidence="1" id="KW-0238">DNA-binding</keyword>
<evidence type="ECO:0000313" key="1">
    <source>
        <dbReference type="EMBL" id="WAJ28390.1"/>
    </source>
</evidence>
<sequence length="330" mass="35498">MKKRATAQEVAQLAGVSKWTVIRAFTPGASITEVSRAKVMAAAEQMNYRPNLLARSLATRSTRQVAVFVDDFANPYKLQLIEATTAALQAEGLVALLVNINEHLDHVHAILNADQRQVDAVVLLGTSFREETLADSRLRDGGPPLFVLARDSQLAGIPAVSCDSAVAMEDICRHLAARGFGRPGFMSGPRTLSTALGRHRHFRDHWASRGIEVAELQASPYSHAAGAAAMRAYLAANPPGARIDVLVCENDILAHGALDVLRHEAGLSVPSDMAVVGFDDAAPSALPGYDLTTYRQPVGRMVETLVDMLSGRRPHDTIVLRGELVLRSSA</sequence>
<protein>
    <submittedName>
        <fullName evidence="1">LacI family DNA-binding transcriptional regulator</fullName>
    </submittedName>
</protein>